<dbReference type="AlphaFoldDB" id="A0A379D9I1"/>
<evidence type="ECO:0000256" key="1">
    <source>
        <dbReference type="SAM" id="Coils"/>
    </source>
</evidence>
<keyword evidence="1" id="KW-0175">Coiled coil</keyword>
<accession>A0A379D9I1</accession>
<dbReference type="EMBL" id="UGTH01000001">
    <property type="protein sequence ID" value="SUB74470.1"/>
    <property type="molecule type" value="Genomic_DNA"/>
</dbReference>
<dbReference type="InterPro" id="IPR036192">
    <property type="entry name" value="Cell_div_ZapA-like_sf"/>
</dbReference>
<gene>
    <name evidence="2" type="ORF">NCTC11088_00214</name>
</gene>
<reference evidence="2 3" key="1">
    <citation type="submission" date="2018-06" db="EMBL/GenBank/DDBJ databases">
        <authorList>
            <consortium name="Pathogen Informatics"/>
            <person name="Doyle S."/>
        </authorList>
    </citation>
    <scope>NUCLEOTIDE SEQUENCE [LARGE SCALE GENOMIC DNA]</scope>
    <source>
        <strain evidence="2 3">NCTC11088</strain>
    </source>
</reference>
<dbReference type="Gene3D" id="1.20.5.340">
    <property type="match status" value="1"/>
</dbReference>
<organism evidence="2 3">
    <name type="scientific">Peptoniphilus indolicus</name>
    <dbReference type="NCBI Taxonomy" id="33030"/>
    <lineage>
        <taxon>Bacteria</taxon>
        <taxon>Bacillati</taxon>
        <taxon>Bacillota</taxon>
        <taxon>Tissierellia</taxon>
        <taxon>Tissierellales</taxon>
        <taxon>Peptoniphilaceae</taxon>
        <taxon>Peptoniphilus</taxon>
    </lineage>
</organism>
<protein>
    <submittedName>
        <fullName evidence="2">Uncharacterized protein conserved in bacteria</fullName>
    </submittedName>
</protein>
<sequence>MSSGKVKVQIDDMNFYVVGGEEQKVRKFADDLDKRIKMVQNSNYRLNQVQALILTALNILEEKDREADKINSIQEGSIEEKNLNTLNELEELKTKLVSLSAENEKLKDRYDKKQKDYDSLVNENQKLIEDAKQFNLKIKECTDEVEKIKSEKNSLEEQIFEAQKRIIDLNREIESLNDR</sequence>
<dbReference type="Proteomes" id="UP000254777">
    <property type="component" value="Unassembled WGS sequence"/>
</dbReference>
<evidence type="ECO:0000313" key="3">
    <source>
        <dbReference type="Proteomes" id="UP000254777"/>
    </source>
</evidence>
<dbReference type="SUPFAM" id="SSF102829">
    <property type="entry name" value="Cell division protein ZapA-like"/>
    <property type="match status" value="1"/>
</dbReference>
<feature type="coiled-coil region" evidence="1">
    <location>
        <begin position="82"/>
        <end position="179"/>
    </location>
</feature>
<proteinExistence type="predicted"/>
<name>A0A379D9I1_9FIRM</name>
<dbReference type="RefSeq" id="WP_004822981.1">
    <property type="nucleotide sequence ID" value="NZ_UGTH01000001.1"/>
</dbReference>
<evidence type="ECO:0000313" key="2">
    <source>
        <dbReference type="EMBL" id="SUB74470.1"/>
    </source>
</evidence>